<name>A0ABS6VSV3_9GAMM</name>
<evidence type="ECO:0008006" key="3">
    <source>
        <dbReference type="Google" id="ProtNLM"/>
    </source>
</evidence>
<comment type="caution">
    <text evidence="1">The sequence shown here is derived from an EMBL/GenBank/DDBJ whole genome shotgun (WGS) entry which is preliminary data.</text>
</comment>
<protein>
    <recommendedName>
        <fullName evidence="3">Tocopherol cyclase</fullName>
    </recommendedName>
</protein>
<dbReference type="RefSeq" id="WP_219043621.1">
    <property type="nucleotide sequence ID" value="NZ_JAHWDQ010000002.1"/>
</dbReference>
<evidence type="ECO:0000313" key="1">
    <source>
        <dbReference type="EMBL" id="MBW2941389.1"/>
    </source>
</evidence>
<dbReference type="Proteomes" id="UP001166291">
    <property type="component" value="Unassembled WGS sequence"/>
</dbReference>
<evidence type="ECO:0000313" key="2">
    <source>
        <dbReference type="Proteomes" id="UP001166291"/>
    </source>
</evidence>
<sequence>MISKLDDYPVHQTAEPISQTAASDRFTYDRFWYNGHAKDGSFYFGIGLCRYPNLGIVDCSFSLVVGGKQYAFHGSRRASNEPTDLDVGPFKLTILEPMGRHRLVIEANETNIECDLVFTPKTGVIPEGRQTLRNARHLVMDATRIDQFGSWQGSIRAEGRELAVHAENTFGLKDRSWGIRPVGASYTGGAPIDNFQPLHFMWLPIHWENRCTLAGWFEDQSGYQWHTDQAIVPIHSNPESIEINDPAMELWQGCVGHQLKFKPGTRQALSGTFLMNNKNGEQLEISVEPVMLHRMKGLGYMHPEWGHGVWQGELAIAGESWNCEDANPLAIENIHIQQTVIARCGDEVGYGVLEQLHIGPHSEHGFNDWFDGVE</sequence>
<gene>
    <name evidence="1" type="ORF">KXJ70_11400</name>
</gene>
<organism evidence="1 2">
    <name type="scientific">Zhongshania aquimaris</name>
    <dbReference type="NCBI Taxonomy" id="2857107"/>
    <lineage>
        <taxon>Bacteria</taxon>
        <taxon>Pseudomonadati</taxon>
        <taxon>Pseudomonadota</taxon>
        <taxon>Gammaproteobacteria</taxon>
        <taxon>Cellvibrionales</taxon>
        <taxon>Spongiibacteraceae</taxon>
        <taxon>Zhongshania</taxon>
    </lineage>
</organism>
<proteinExistence type="predicted"/>
<dbReference type="EMBL" id="JAHWDQ010000002">
    <property type="protein sequence ID" value="MBW2941389.1"/>
    <property type="molecule type" value="Genomic_DNA"/>
</dbReference>
<keyword evidence="2" id="KW-1185">Reference proteome</keyword>
<reference evidence="1" key="1">
    <citation type="submission" date="2021-07" db="EMBL/GenBank/DDBJ databases">
        <title>Zhongshania sp. CAU 1632 isolated from seawater.</title>
        <authorList>
            <person name="Kim W."/>
        </authorList>
    </citation>
    <scope>NUCLEOTIDE SEQUENCE</scope>
    <source>
        <strain evidence="1">CAU 1632</strain>
    </source>
</reference>
<accession>A0ABS6VSV3</accession>